<dbReference type="PANTHER" id="PTHR21356:SF1">
    <property type="entry name" value="ARMADILLO REPEAT-CONTAINING PROTEIN 2"/>
    <property type="match status" value="1"/>
</dbReference>
<reference evidence="2" key="1">
    <citation type="submission" date="2021-01" db="EMBL/GenBank/DDBJ databases">
        <title>A chromosome-scale assembly of European eel, Anguilla anguilla.</title>
        <authorList>
            <person name="Henkel C."/>
            <person name="Jong-Raadsen S.A."/>
            <person name="Dufour S."/>
            <person name="Weltzien F.-A."/>
            <person name="Palstra A.P."/>
            <person name="Pelster B."/>
            <person name="Spaink H.P."/>
            <person name="Van Den Thillart G.E."/>
            <person name="Jansen H."/>
            <person name="Zahm M."/>
            <person name="Klopp C."/>
            <person name="Cedric C."/>
            <person name="Louis A."/>
            <person name="Berthelot C."/>
            <person name="Parey E."/>
            <person name="Roest Crollius H."/>
            <person name="Montfort J."/>
            <person name="Robinson-Rechavi M."/>
            <person name="Bucao C."/>
            <person name="Bouchez O."/>
            <person name="Gislard M."/>
            <person name="Lluch J."/>
            <person name="Milhes M."/>
            <person name="Lampietro C."/>
            <person name="Lopez Roques C."/>
            <person name="Donnadieu C."/>
            <person name="Braasch I."/>
            <person name="Desvignes T."/>
            <person name="Postlethwait J."/>
            <person name="Bobe J."/>
            <person name="Guiguen Y."/>
            <person name="Dirks R."/>
        </authorList>
    </citation>
    <scope>NUCLEOTIDE SEQUENCE</scope>
    <source>
        <strain evidence="2">Tag_6206</strain>
        <tissue evidence="2">Liver</tissue>
    </source>
</reference>
<dbReference type="AlphaFoldDB" id="A0A9D3MCK3"/>
<feature type="region of interest" description="Disordered" evidence="1">
    <location>
        <begin position="35"/>
        <end position="178"/>
    </location>
</feature>
<keyword evidence="3" id="KW-1185">Reference proteome</keyword>
<organism evidence="2 3">
    <name type="scientific">Anguilla anguilla</name>
    <name type="common">European freshwater eel</name>
    <name type="synonym">Muraena anguilla</name>
    <dbReference type="NCBI Taxonomy" id="7936"/>
    <lineage>
        <taxon>Eukaryota</taxon>
        <taxon>Metazoa</taxon>
        <taxon>Chordata</taxon>
        <taxon>Craniata</taxon>
        <taxon>Vertebrata</taxon>
        <taxon>Euteleostomi</taxon>
        <taxon>Actinopterygii</taxon>
        <taxon>Neopterygii</taxon>
        <taxon>Teleostei</taxon>
        <taxon>Anguilliformes</taxon>
        <taxon>Anguillidae</taxon>
        <taxon>Anguilla</taxon>
    </lineage>
</organism>
<evidence type="ECO:0000256" key="1">
    <source>
        <dbReference type="SAM" id="MobiDB-lite"/>
    </source>
</evidence>
<dbReference type="PANTHER" id="PTHR21356">
    <property type="entry name" value="ARMADILLO REPEAT CONTAINING 2"/>
    <property type="match status" value="1"/>
</dbReference>
<accession>A0A9D3MCK3</accession>
<dbReference type="EMBL" id="JAFIRN010000006">
    <property type="protein sequence ID" value="KAG5846512.1"/>
    <property type="molecule type" value="Genomic_DNA"/>
</dbReference>
<feature type="compositionally biased region" description="Polar residues" evidence="1">
    <location>
        <begin position="84"/>
        <end position="99"/>
    </location>
</feature>
<protein>
    <submittedName>
        <fullName evidence="2">Uncharacterized protein</fullName>
    </submittedName>
</protein>
<sequence>MSSVEKKCDKREPFYLSPCPKRKTSAEIISEARRSLRAVSTRRPFTPKDDQRHLFGQTSSRASEARPPSTFSLYARNFEESDSRPNSGNGFRPWNTSPNCPRLRTMTRTARRLSRDLRPTLCSAGGRAAPGPARSNHRAPRRDSPPPSRRRNARKRRPRTPPLQRSAGRRRVAAGTSR</sequence>
<evidence type="ECO:0000313" key="3">
    <source>
        <dbReference type="Proteomes" id="UP001044222"/>
    </source>
</evidence>
<dbReference type="GO" id="GO:0007288">
    <property type="term" value="P:sperm axoneme assembly"/>
    <property type="evidence" value="ECO:0007669"/>
    <property type="project" value="TreeGrafter"/>
</dbReference>
<evidence type="ECO:0000313" key="2">
    <source>
        <dbReference type="EMBL" id="KAG5846512.1"/>
    </source>
</evidence>
<dbReference type="Proteomes" id="UP001044222">
    <property type="component" value="Unassembled WGS sequence"/>
</dbReference>
<dbReference type="InterPro" id="IPR038905">
    <property type="entry name" value="ARMC2"/>
</dbReference>
<name>A0A9D3MCK3_ANGAN</name>
<feature type="compositionally biased region" description="Low complexity" evidence="1">
    <location>
        <begin position="124"/>
        <end position="134"/>
    </location>
</feature>
<feature type="compositionally biased region" description="Basic residues" evidence="1">
    <location>
        <begin position="148"/>
        <end position="159"/>
    </location>
</feature>
<gene>
    <name evidence="2" type="ORF">ANANG_G00115750</name>
</gene>
<proteinExistence type="predicted"/>
<comment type="caution">
    <text evidence="2">The sequence shown here is derived from an EMBL/GenBank/DDBJ whole genome shotgun (WGS) entry which is preliminary data.</text>
</comment>